<dbReference type="Gramene" id="GBG74927">
    <property type="protein sequence ID" value="GBG74927"/>
    <property type="gene ID" value="CBR_g19441"/>
</dbReference>
<organism evidence="2 3">
    <name type="scientific">Chara braunii</name>
    <name type="common">Braun's stonewort</name>
    <dbReference type="NCBI Taxonomy" id="69332"/>
    <lineage>
        <taxon>Eukaryota</taxon>
        <taxon>Viridiplantae</taxon>
        <taxon>Streptophyta</taxon>
        <taxon>Charophyceae</taxon>
        <taxon>Charales</taxon>
        <taxon>Characeae</taxon>
        <taxon>Chara</taxon>
    </lineage>
</organism>
<reference evidence="2 3" key="1">
    <citation type="journal article" date="2018" name="Cell">
        <title>The Chara Genome: Secondary Complexity and Implications for Plant Terrestrialization.</title>
        <authorList>
            <person name="Nishiyama T."/>
            <person name="Sakayama H."/>
            <person name="Vries J.D."/>
            <person name="Buschmann H."/>
            <person name="Saint-Marcoux D."/>
            <person name="Ullrich K.K."/>
            <person name="Haas F.B."/>
            <person name="Vanderstraeten L."/>
            <person name="Becker D."/>
            <person name="Lang D."/>
            <person name="Vosolsobe S."/>
            <person name="Rombauts S."/>
            <person name="Wilhelmsson P.K.I."/>
            <person name="Janitza P."/>
            <person name="Kern R."/>
            <person name="Heyl A."/>
            <person name="Rumpler F."/>
            <person name="Villalobos L.I.A.C."/>
            <person name="Clay J.M."/>
            <person name="Skokan R."/>
            <person name="Toyoda A."/>
            <person name="Suzuki Y."/>
            <person name="Kagoshima H."/>
            <person name="Schijlen E."/>
            <person name="Tajeshwar N."/>
            <person name="Catarino B."/>
            <person name="Hetherington A.J."/>
            <person name="Saltykova A."/>
            <person name="Bonnot C."/>
            <person name="Breuninger H."/>
            <person name="Symeonidi A."/>
            <person name="Radhakrishnan G.V."/>
            <person name="Van Nieuwerburgh F."/>
            <person name="Deforce D."/>
            <person name="Chang C."/>
            <person name="Karol K.G."/>
            <person name="Hedrich R."/>
            <person name="Ulvskov P."/>
            <person name="Glockner G."/>
            <person name="Delwiche C.F."/>
            <person name="Petrasek J."/>
            <person name="Van de Peer Y."/>
            <person name="Friml J."/>
            <person name="Beilby M."/>
            <person name="Dolan L."/>
            <person name="Kohara Y."/>
            <person name="Sugano S."/>
            <person name="Fujiyama A."/>
            <person name="Delaux P.-M."/>
            <person name="Quint M."/>
            <person name="TheiBen G."/>
            <person name="Hagemann M."/>
            <person name="Harholt J."/>
            <person name="Dunand C."/>
            <person name="Zachgo S."/>
            <person name="Langdale J."/>
            <person name="Maumus F."/>
            <person name="Straeten D.V.D."/>
            <person name="Gould S.B."/>
            <person name="Rensing S.A."/>
        </authorList>
    </citation>
    <scope>NUCLEOTIDE SEQUENCE [LARGE SCALE GENOMIC DNA]</scope>
    <source>
        <strain evidence="2 3">S276</strain>
    </source>
</reference>
<accession>A0A388KY00</accession>
<dbReference type="EMBL" id="BFEA01000213">
    <property type="protein sequence ID" value="GBG74927.1"/>
    <property type="molecule type" value="Genomic_DNA"/>
</dbReference>
<feature type="region of interest" description="Disordered" evidence="1">
    <location>
        <begin position="114"/>
        <end position="147"/>
    </location>
</feature>
<evidence type="ECO:0000256" key="1">
    <source>
        <dbReference type="SAM" id="MobiDB-lite"/>
    </source>
</evidence>
<dbReference type="Proteomes" id="UP000265515">
    <property type="component" value="Unassembled WGS sequence"/>
</dbReference>
<proteinExistence type="predicted"/>
<feature type="region of interest" description="Disordered" evidence="1">
    <location>
        <begin position="1"/>
        <end position="40"/>
    </location>
</feature>
<feature type="compositionally biased region" description="Acidic residues" evidence="1">
    <location>
        <begin position="116"/>
        <end position="147"/>
    </location>
</feature>
<feature type="compositionally biased region" description="Basic residues" evidence="1">
    <location>
        <begin position="28"/>
        <end position="38"/>
    </location>
</feature>
<protein>
    <submittedName>
        <fullName evidence="2">Uncharacterized protein</fullName>
    </submittedName>
</protein>
<evidence type="ECO:0000313" key="3">
    <source>
        <dbReference type="Proteomes" id="UP000265515"/>
    </source>
</evidence>
<dbReference type="AlphaFoldDB" id="A0A388KY00"/>
<gene>
    <name evidence="2" type="ORF">CBR_g19441</name>
</gene>
<sequence>MELQRKRTPRRTQRRAIAKPPKVTPRMTRSKTKTKKKVAISPNIKERLAAAVKRNTPAKIGILGRYMLREQCMKQLKDLDAITLQNICNEDGIPYGGKIDALFDLAEHRIYKEYGTDEEDEARDEEAKEPEEGGVGEVGDEAVEDDQ</sequence>
<evidence type="ECO:0000313" key="2">
    <source>
        <dbReference type="EMBL" id="GBG74927.1"/>
    </source>
</evidence>
<feature type="compositionally biased region" description="Basic residues" evidence="1">
    <location>
        <begin position="1"/>
        <end position="17"/>
    </location>
</feature>
<keyword evidence="3" id="KW-1185">Reference proteome</keyword>
<comment type="caution">
    <text evidence="2">The sequence shown here is derived from an EMBL/GenBank/DDBJ whole genome shotgun (WGS) entry which is preliminary data.</text>
</comment>
<name>A0A388KY00_CHABU</name>